<evidence type="ECO:0000256" key="2">
    <source>
        <dbReference type="PROSITE-ProRule" id="PRU01091"/>
    </source>
</evidence>
<keyword evidence="6" id="KW-1185">Reference proteome</keyword>
<dbReference type="InterPro" id="IPR001867">
    <property type="entry name" value="OmpR/PhoB-type_DNA-bd"/>
</dbReference>
<evidence type="ECO:0000256" key="1">
    <source>
        <dbReference type="ARBA" id="ARBA00023125"/>
    </source>
</evidence>
<dbReference type="Pfam" id="PF00486">
    <property type="entry name" value="Trans_reg_C"/>
    <property type="match status" value="1"/>
</dbReference>
<dbReference type="Gene3D" id="1.10.10.10">
    <property type="entry name" value="Winged helix-like DNA-binding domain superfamily/Winged helix DNA-binding domain"/>
    <property type="match status" value="1"/>
</dbReference>
<dbReference type="InterPro" id="IPR016032">
    <property type="entry name" value="Sig_transdc_resp-reg_C-effctor"/>
</dbReference>
<sequence length="378" mass="43967">MNSGGRKWKQVMCENTKLLLVCVAIGLVSACITAWFLYQNKTEYWKVQAHRTFRQALEDELRKRNEKDIYFHSDGYVDASVAESNDREKRPITVSIESEHGIKKIVIPYERHIHNIERASYLRGLRSVMLNKYPLRADSLNLVWEGLLAKMGYPGKTAVRVSVTDWQEHETYTYSDDSFYVAKSDSLVSYYLGYRCEFGVTGYTYFPLWKVYSLMDILWLCILVVSCFCLPLIQNYVVRGCHRFFFNRTSMVAERKVSVVVTDKSGSCIYQLEDDLFFDTSLRELKNTNGRVILSPMSAKLLRGFLDAKDCRLSNDEIMELLWPDGTGTSEKVHTNIKRLREYLSQNTDWTIENERLAYQLKKGHFIEEKSELQGLTV</sequence>
<dbReference type="SUPFAM" id="SSF46894">
    <property type="entry name" value="C-terminal effector domain of the bipartite response regulators"/>
    <property type="match status" value="1"/>
</dbReference>
<dbReference type="AlphaFoldDB" id="F3PTG1"/>
<keyword evidence="1 2" id="KW-0238">DNA-binding</keyword>
<name>F3PTG1_9BACE</name>
<dbReference type="GO" id="GO:0003677">
    <property type="term" value="F:DNA binding"/>
    <property type="evidence" value="ECO:0007669"/>
    <property type="project" value="UniProtKB-UniRule"/>
</dbReference>
<dbReference type="PROSITE" id="PS51755">
    <property type="entry name" value="OMPR_PHOB"/>
    <property type="match status" value="1"/>
</dbReference>
<dbReference type="HOGENOM" id="CLU_057462_0_0_10"/>
<feature type="domain" description="OmpR/PhoB-type" evidence="4">
    <location>
        <begin position="267"/>
        <end position="363"/>
    </location>
</feature>
<dbReference type="Proteomes" id="UP000003416">
    <property type="component" value="Unassembled WGS sequence"/>
</dbReference>
<dbReference type="PROSITE" id="PS51257">
    <property type="entry name" value="PROKAR_LIPOPROTEIN"/>
    <property type="match status" value="1"/>
</dbReference>
<keyword evidence="3" id="KW-0812">Transmembrane</keyword>
<dbReference type="STRING" id="763034.HMPREF9446_02029"/>
<feature type="transmembrane region" description="Helical" evidence="3">
    <location>
        <begin position="18"/>
        <end position="38"/>
    </location>
</feature>
<evidence type="ECO:0000259" key="4">
    <source>
        <dbReference type="PROSITE" id="PS51755"/>
    </source>
</evidence>
<dbReference type="GO" id="GO:0006355">
    <property type="term" value="P:regulation of DNA-templated transcription"/>
    <property type="evidence" value="ECO:0007669"/>
    <property type="project" value="InterPro"/>
</dbReference>
<keyword evidence="3" id="KW-0472">Membrane</keyword>
<comment type="caution">
    <text evidence="5">The sequence shown here is derived from an EMBL/GenBank/DDBJ whole genome shotgun (WGS) entry which is preliminary data.</text>
</comment>
<accession>F3PTG1</accession>
<protein>
    <submittedName>
        <fullName evidence="5">Conserved domain protein</fullName>
    </submittedName>
</protein>
<dbReference type="InterPro" id="IPR036388">
    <property type="entry name" value="WH-like_DNA-bd_sf"/>
</dbReference>
<reference evidence="5 6" key="1">
    <citation type="submission" date="2011-02" db="EMBL/GenBank/DDBJ databases">
        <authorList>
            <person name="Weinstock G."/>
            <person name="Sodergren E."/>
            <person name="Clifton S."/>
            <person name="Fulton L."/>
            <person name="Fulton B."/>
            <person name="Courtney L."/>
            <person name="Fronick C."/>
            <person name="Harrison M."/>
            <person name="Strong C."/>
            <person name="Farmer C."/>
            <person name="Delahaunty K."/>
            <person name="Markovic C."/>
            <person name="Hall O."/>
            <person name="Minx P."/>
            <person name="Tomlinson C."/>
            <person name="Mitreva M."/>
            <person name="Hou S."/>
            <person name="Chen J."/>
            <person name="Wollam A."/>
            <person name="Pepin K.H."/>
            <person name="Johnson M."/>
            <person name="Bhonagiri V."/>
            <person name="Zhang X."/>
            <person name="Suruliraj S."/>
            <person name="Warren W."/>
            <person name="Chinwalla A."/>
            <person name="Mardis E.R."/>
            <person name="Wilson R.K."/>
        </authorList>
    </citation>
    <scope>NUCLEOTIDE SEQUENCE [LARGE SCALE GENOMIC DNA]</scope>
    <source>
        <strain evidence="5 6">YIT 12057</strain>
    </source>
</reference>
<proteinExistence type="predicted"/>
<dbReference type="eggNOG" id="ENOG502ZYYK">
    <property type="taxonomic scope" value="Bacteria"/>
</dbReference>
<evidence type="ECO:0000313" key="5">
    <source>
        <dbReference type="EMBL" id="EGF56886.1"/>
    </source>
</evidence>
<gene>
    <name evidence="5" type="ORF">HMPREF9446_02029</name>
</gene>
<feature type="transmembrane region" description="Helical" evidence="3">
    <location>
        <begin position="217"/>
        <end position="238"/>
    </location>
</feature>
<evidence type="ECO:0000313" key="6">
    <source>
        <dbReference type="Proteomes" id="UP000003416"/>
    </source>
</evidence>
<organism evidence="5 6">
    <name type="scientific">Bacteroides fluxus YIT 12057</name>
    <dbReference type="NCBI Taxonomy" id="763034"/>
    <lineage>
        <taxon>Bacteria</taxon>
        <taxon>Pseudomonadati</taxon>
        <taxon>Bacteroidota</taxon>
        <taxon>Bacteroidia</taxon>
        <taxon>Bacteroidales</taxon>
        <taxon>Bacteroidaceae</taxon>
        <taxon>Bacteroides</taxon>
    </lineage>
</organism>
<evidence type="ECO:0000256" key="3">
    <source>
        <dbReference type="SAM" id="Phobius"/>
    </source>
</evidence>
<feature type="DNA-binding region" description="OmpR/PhoB-type" evidence="2">
    <location>
        <begin position="267"/>
        <end position="363"/>
    </location>
</feature>
<dbReference type="GO" id="GO:0000160">
    <property type="term" value="P:phosphorelay signal transduction system"/>
    <property type="evidence" value="ECO:0007669"/>
    <property type="project" value="InterPro"/>
</dbReference>
<dbReference type="EMBL" id="AFBN01000036">
    <property type="protein sequence ID" value="EGF56886.1"/>
    <property type="molecule type" value="Genomic_DNA"/>
</dbReference>
<keyword evidence="3" id="KW-1133">Transmembrane helix</keyword>